<evidence type="ECO:0000313" key="2">
    <source>
        <dbReference type="EMBL" id="MFD0993791.1"/>
    </source>
</evidence>
<protein>
    <submittedName>
        <fullName evidence="2">DUF58 domain-containing protein</fullName>
    </submittedName>
</protein>
<dbReference type="RefSeq" id="WP_386108411.1">
    <property type="nucleotide sequence ID" value="NZ_JBHTJR010000051.1"/>
</dbReference>
<gene>
    <name evidence="2" type="ORF">ACFQ1U_11290</name>
</gene>
<dbReference type="InterPro" id="IPR002035">
    <property type="entry name" value="VWF_A"/>
</dbReference>
<comment type="caution">
    <text evidence="2">The sequence shown here is derived from an EMBL/GenBank/DDBJ whole genome shotgun (WGS) entry which is preliminary data.</text>
</comment>
<evidence type="ECO:0000259" key="1">
    <source>
        <dbReference type="PROSITE" id="PS50234"/>
    </source>
</evidence>
<dbReference type="InterPro" id="IPR036465">
    <property type="entry name" value="vWFA_dom_sf"/>
</dbReference>
<dbReference type="SUPFAM" id="SSF53300">
    <property type="entry name" value="vWA-like"/>
    <property type="match status" value="1"/>
</dbReference>
<dbReference type="InterPro" id="IPR002881">
    <property type="entry name" value="DUF58"/>
</dbReference>
<proteinExistence type="predicted"/>
<dbReference type="EMBL" id="JBHTJR010000051">
    <property type="protein sequence ID" value="MFD0993791.1"/>
    <property type="molecule type" value="Genomic_DNA"/>
</dbReference>
<keyword evidence="3" id="KW-1185">Reference proteome</keyword>
<accession>A0ABW3JUE8</accession>
<dbReference type="PANTHER" id="PTHR33608:SF6">
    <property type="entry name" value="BLL2464 PROTEIN"/>
    <property type="match status" value="1"/>
</dbReference>
<dbReference type="Pfam" id="PF01882">
    <property type="entry name" value="DUF58"/>
    <property type="match status" value="1"/>
</dbReference>
<evidence type="ECO:0000313" key="3">
    <source>
        <dbReference type="Proteomes" id="UP001597062"/>
    </source>
</evidence>
<dbReference type="PROSITE" id="PS50234">
    <property type="entry name" value="VWFA"/>
    <property type="match status" value="1"/>
</dbReference>
<dbReference type="Proteomes" id="UP001597062">
    <property type="component" value="Unassembled WGS sequence"/>
</dbReference>
<organism evidence="2 3">
    <name type="scientific">Tenacibaculum geojense</name>
    <dbReference type="NCBI Taxonomy" id="915352"/>
    <lineage>
        <taxon>Bacteria</taxon>
        <taxon>Pseudomonadati</taxon>
        <taxon>Bacteroidota</taxon>
        <taxon>Flavobacteriia</taxon>
        <taxon>Flavobacteriales</taxon>
        <taxon>Flavobacteriaceae</taxon>
        <taxon>Tenacibaculum</taxon>
    </lineage>
</organism>
<dbReference type="CDD" id="cd00198">
    <property type="entry name" value="vWFA"/>
    <property type="match status" value="1"/>
</dbReference>
<sequence>MNTKELLKKVRKIEIKTKRLSNHIFGGEYHSTFKGRGMTFSEVRQYQFGDDVRSIDWNVTARYNEPYVKVFEEERELTMMLMVDVSGSEFFGTTNQFKKDTVTEIAATLAFSAIQNNDKVGLVLFSDQVELFIPPKKGKSHVLRIIRELIEFSPKSKKTNINEALKFLSGVMKKKAIVFVLSDFMDDNYAKTLKIVGNKHDVTGIRIYDSFDEELPNLGMVPMLDSETSSVQLVNTSSKSVRNQYKANALQLKDEFINSFKKSGSGTININTNDSYVKKLLSYFKNKA</sequence>
<dbReference type="PANTHER" id="PTHR33608">
    <property type="entry name" value="BLL2464 PROTEIN"/>
    <property type="match status" value="1"/>
</dbReference>
<reference evidence="3" key="1">
    <citation type="journal article" date="2019" name="Int. J. Syst. Evol. Microbiol.">
        <title>The Global Catalogue of Microorganisms (GCM) 10K type strain sequencing project: providing services to taxonomists for standard genome sequencing and annotation.</title>
        <authorList>
            <consortium name="The Broad Institute Genomics Platform"/>
            <consortium name="The Broad Institute Genome Sequencing Center for Infectious Disease"/>
            <person name="Wu L."/>
            <person name="Ma J."/>
        </authorList>
    </citation>
    <scope>NUCLEOTIDE SEQUENCE [LARGE SCALE GENOMIC DNA]</scope>
    <source>
        <strain evidence="3">CCUG 60527</strain>
    </source>
</reference>
<name>A0ABW3JUE8_9FLAO</name>
<dbReference type="Gene3D" id="3.40.50.410">
    <property type="entry name" value="von Willebrand factor, type A domain"/>
    <property type="match status" value="1"/>
</dbReference>
<feature type="domain" description="VWFA" evidence="1">
    <location>
        <begin position="78"/>
        <end position="260"/>
    </location>
</feature>